<keyword evidence="5 6" id="KW-0472">Membrane</keyword>
<evidence type="ECO:0000256" key="4">
    <source>
        <dbReference type="ARBA" id="ARBA00022989"/>
    </source>
</evidence>
<dbReference type="EMBL" id="CP006365">
    <property type="protein sequence ID" value="AGU14870.1"/>
    <property type="molecule type" value="Genomic_DNA"/>
</dbReference>
<dbReference type="STRING" id="1348662.CARG_03605"/>
<protein>
    <recommendedName>
        <fullName evidence="9">ABC transporter</fullName>
    </recommendedName>
</protein>
<keyword evidence="2" id="KW-1003">Cell membrane</keyword>
<proteinExistence type="predicted"/>
<dbReference type="CDD" id="cd16914">
    <property type="entry name" value="EcfT"/>
    <property type="match status" value="1"/>
</dbReference>
<name>U3GTR8_9CORY</name>
<organism evidence="7 8">
    <name type="scientific">Corynebacterium argentoratense DSM 44202</name>
    <dbReference type="NCBI Taxonomy" id="1348662"/>
    <lineage>
        <taxon>Bacteria</taxon>
        <taxon>Bacillati</taxon>
        <taxon>Actinomycetota</taxon>
        <taxon>Actinomycetes</taxon>
        <taxon>Mycobacteriales</taxon>
        <taxon>Corynebacteriaceae</taxon>
        <taxon>Corynebacterium</taxon>
    </lineage>
</organism>
<dbReference type="GO" id="GO:0005886">
    <property type="term" value="C:plasma membrane"/>
    <property type="evidence" value="ECO:0007669"/>
    <property type="project" value="UniProtKB-ARBA"/>
</dbReference>
<dbReference type="HOGENOM" id="CLU_056469_6_0_11"/>
<evidence type="ECO:0000313" key="8">
    <source>
        <dbReference type="Proteomes" id="UP000016943"/>
    </source>
</evidence>
<dbReference type="Proteomes" id="UP000016943">
    <property type="component" value="Chromosome"/>
</dbReference>
<dbReference type="OrthoDB" id="6400at2"/>
<accession>U3GTR8</accession>
<evidence type="ECO:0000256" key="1">
    <source>
        <dbReference type="ARBA" id="ARBA00004141"/>
    </source>
</evidence>
<dbReference type="InterPro" id="IPR003339">
    <property type="entry name" value="ABC/ECF_trnsptr_transmembrane"/>
</dbReference>
<evidence type="ECO:0000256" key="2">
    <source>
        <dbReference type="ARBA" id="ARBA00022475"/>
    </source>
</evidence>
<evidence type="ECO:0000256" key="6">
    <source>
        <dbReference type="SAM" id="Phobius"/>
    </source>
</evidence>
<dbReference type="InterPro" id="IPR051611">
    <property type="entry name" value="ECF_transporter_component"/>
</dbReference>
<feature type="transmembrane region" description="Helical" evidence="6">
    <location>
        <begin position="134"/>
        <end position="153"/>
    </location>
</feature>
<evidence type="ECO:0000256" key="3">
    <source>
        <dbReference type="ARBA" id="ARBA00022692"/>
    </source>
</evidence>
<dbReference type="PANTHER" id="PTHR34857:SF2">
    <property type="entry name" value="SLL0384 PROTEIN"/>
    <property type="match status" value="1"/>
</dbReference>
<evidence type="ECO:0000256" key="5">
    <source>
        <dbReference type="ARBA" id="ARBA00023136"/>
    </source>
</evidence>
<sequence length="256" mass="27108">MNVLEKVNPVVRLIAVMLLTTPLLFSVDVVSAAVCLAFVVALAPLCGVGLVQLAKTAWPVFAVLPVAGLSMALYGKRGGHEYFSFFYAHVTDNSLMLAAAIMVRMLAVSLPVIIVARTLDSTRLGDGLAQVLHFPARFVIGAVSAVRMVGLFRRDWQALGRARRSRGLANDGRIFRAFTMVFALLVLALRRADKLATAMDARGFGAPGKRTWARPSTVGMSDVAAVCVAIAVAAISIAVAVVTGSYDFLNLGSSSA</sequence>
<evidence type="ECO:0000313" key="7">
    <source>
        <dbReference type="EMBL" id="AGU14870.1"/>
    </source>
</evidence>
<dbReference type="eggNOG" id="COG0619">
    <property type="taxonomic scope" value="Bacteria"/>
</dbReference>
<feature type="transmembrane region" description="Helical" evidence="6">
    <location>
        <begin position="174"/>
        <end position="192"/>
    </location>
</feature>
<dbReference type="PANTHER" id="PTHR34857">
    <property type="entry name" value="SLL0384 PROTEIN"/>
    <property type="match status" value="1"/>
</dbReference>
<dbReference type="Pfam" id="PF02361">
    <property type="entry name" value="CbiQ"/>
    <property type="match status" value="1"/>
</dbReference>
<keyword evidence="4 6" id="KW-1133">Transmembrane helix</keyword>
<dbReference type="GeneID" id="78249532"/>
<evidence type="ECO:0008006" key="9">
    <source>
        <dbReference type="Google" id="ProtNLM"/>
    </source>
</evidence>
<keyword evidence="3 6" id="KW-0812">Transmembrane</keyword>
<feature type="transmembrane region" description="Helical" evidence="6">
    <location>
        <begin position="223"/>
        <end position="249"/>
    </location>
</feature>
<keyword evidence="8" id="KW-1185">Reference proteome</keyword>
<feature type="transmembrane region" description="Helical" evidence="6">
    <location>
        <begin position="56"/>
        <end position="74"/>
    </location>
</feature>
<feature type="transmembrane region" description="Helical" evidence="6">
    <location>
        <begin position="95"/>
        <end position="114"/>
    </location>
</feature>
<comment type="subcellular location">
    <subcellularLocation>
        <location evidence="1">Membrane</location>
        <topology evidence="1">Multi-pass membrane protein</topology>
    </subcellularLocation>
</comment>
<dbReference type="AlphaFoldDB" id="U3GTR8"/>
<dbReference type="KEGG" id="caz:CARG_03605"/>
<dbReference type="PATRIC" id="fig|1348662.3.peg.707"/>
<dbReference type="RefSeq" id="WP_020976022.1">
    <property type="nucleotide sequence ID" value="NC_022198.1"/>
</dbReference>
<gene>
    <name evidence="7" type="ORF">CARG_03605</name>
</gene>
<reference evidence="7 8" key="1">
    <citation type="journal article" date="2013" name="Genome Announc.">
        <title>Whole-Genome Sequence of the Clinical Strain Corynebacterium argentoratense DSM 44202, Isolated from a Human Throat Specimen.</title>
        <authorList>
            <person name="Bomholt C."/>
            <person name="Glaub A."/>
            <person name="Gravermann K."/>
            <person name="Albersmeier A."/>
            <person name="Brinkrolf K."/>
            <person name="Ruckert C."/>
            <person name="Tauch A."/>
        </authorList>
    </citation>
    <scope>NUCLEOTIDE SEQUENCE [LARGE SCALE GENOMIC DNA]</scope>
    <source>
        <strain evidence="7">DSM 44202</strain>
    </source>
</reference>